<comment type="subcellular location">
    <subcellularLocation>
        <location evidence="1">Cell membrane</location>
        <topology evidence="1">Single-pass membrane protein</topology>
    </subcellularLocation>
    <subcellularLocation>
        <location evidence="7">Cell membrane</location>
        <topology evidence="7">Single-pass type II membrane protein</topology>
    </subcellularLocation>
</comment>
<dbReference type="STRING" id="511.UZ73_16595"/>
<evidence type="ECO:0000313" key="10">
    <source>
        <dbReference type="Proteomes" id="UP000245216"/>
    </source>
</evidence>
<sequence length="134" mass="14673">MRFRRAQDQDTLELNLVPLIDVLLLVLIFLAASSTFVRYRQLDVSLPQAQAQAAQTTELLLAISQDGRYALNGMWLDASSGSPLSQALSTEKTNEDSSLLILADAQAPHFAVVQAMEAARQVGIHRIHFATQAP</sequence>
<protein>
    <submittedName>
        <fullName evidence="9">Biopolymer transporter ExbD</fullName>
    </submittedName>
</protein>
<keyword evidence="5 8" id="KW-1133">Transmembrane helix</keyword>
<evidence type="ECO:0000256" key="2">
    <source>
        <dbReference type="ARBA" id="ARBA00005811"/>
    </source>
</evidence>
<evidence type="ECO:0000256" key="3">
    <source>
        <dbReference type="ARBA" id="ARBA00022475"/>
    </source>
</evidence>
<dbReference type="GO" id="GO:0015031">
    <property type="term" value="P:protein transport"/>
    <property type="evidence" value="ECO:0007669"/>
    <property type="project" value="UniProtKB-KW"/>
</dbReference>
<reference evidence="9 10" key="1">
    <citation type="submission" date="2018-05" db="EMBL/GenBank/DDBJ databases">
        <title>Genome Sequence of an Efficient Indole-Degrading Bacterium, Alcaligenes sp.YBY.</title>
        <authorList>
            <person name="Yang B."/>
        </authorList>
    </citation>
    <scope>NUCLEOTIDE SEQUENCE [LARGE SCALE GENOMIC DNA]</scope>
    <source>
        <strain evidence="9 10">YBY</strain>
    </source>
</reference>
<dbReference type="GO" id="GO:0005886">
    <property type="term" value="C:plasma membrane"/>
    <property type="evidence" value="ECO:0007669"/>
    <property type="project" value="UniProtKB-SubCell"/>
</dbReference>
<keyword evidence="3" id="KW-1003">Cell membrane</keyword>
<proteinExistence type="inferred from homology"/>
<keyword evidence="7" id="KW-0813">Transport</keyword>
<evidence type="ECO:0000256" key="7">
    <source>
        <dbReference type="RuleBase" id="RU003879"/>
    </source>
</evidence>
<evidence type="ECO:0000256" key="8">
    <source>
        <dbReference type="SAM" id="Phobius"/>
    </source>
</evidence>
<dbReference type="Proteomes" id="UP000245216">
    <property type="component" value="Unassembled WGS sequence"/>
</dbReference>
<dbReference type="Gene3D" id="3.30.420.270">
    <property type="match status" value="1"/>
</dbReference>
<keyword evidence="7" id="KW-0653">Protein transport</keyword>
<dbReference type="GO" id="GO:0022857">
    <property type="term" value="F:transmembrane transporter activity"/>
    <property type="evidence" value="ECO:0007669"/>
    <property type="project" value="InterPro"/>
</dbReference>
<evidence type="ECO:0000256" key="4">
    <source>
        <dbReference type="ARBA" id="ARBA00022692"/>
    </source>
</evidence>
<accession>A0A2U2BGV5</accession>
<dbReference type="InterPro" id="IPR003400">
    <property type="entry name" value="ExbD"/>
</dbReference>
<reference evidence="9 10" key="2">
    <citation type="submission" date="2018-05" db="EMBL/GenBank/DDBJ databases">
        <authorList>
            <person name="Lanie J.A."/>
            <person name="Ng W.-L."/>
            <person name="Kazmierczak K.M."/>
            <person name="Andrzejewski T.M."/>
            <person name="Davidsen T.M."/>
            <person name="Wayne K.J."/>
            <person name="Tettelin H."/>
            <person name="Glass J.I."/>
            <person name="Rusch D."/>
            <person name="Podicherti R."/>
            <person name="Tsui H.-C.T."/>
            <person name="Winkler M.E."/>
        </authorList>
    </citation>
    <scope>NUCLEOTIDE SEQUENCE [LARGE SCALE GENOMIC DNA]</scope>
    <source>
        <strain evidence="9 10">YBY</strain>
    </source>
</reference>
<comment type="similarity">
    <text evidence="2 7">Belongs to the ExbD/TolR family.</text>
</comment>
<dbReference type="PANTHER" id="PTHR30558">
    <property type="entry name" value="EXBD MEMBRANE COMPONENT OF PMF-DRIVEN MACROMOLECULE IMPORT SYSTEM"/>
    <property type="match status" value="1"/>
</dbReference>
<dbReference type="Pfam" id="PF02472">
    <property type="entry name" value="ExbD"/>
    <property type="match status" value="1"/>
</dbReference>
<gene>
    <name evidence="9" type="ORF">DF183_15510</name>
</gene>
<evidence type="ECO:0000256" key="6">
    <source>
        <dbReference type="ARBA" id="ARBA00023136"/>
    </source>
</evidence>
<organism evidence="9 10">
    <name type="scientific">Alcaligenes faecalis</name>
    <dbReference type="NCBI Taxonomy" id="511"/>
    <lineage>
        <taxon>Bacteria</taxon>
        <taxon>Pseudomonadati</taxon>
        <taxon>Pseudomonadota</taxon>
        <taxon>Betaproteobacteria</taxon>
        <taxon>Burkholderiales</taxon>
        <taxon>Alcaligenaceae</taxon>
        <taxon>Alcaligenes</taxon>
    </lineage>
</organism>
<dbReference type="PANTHER" id="PTHR30558:SF3">
    <property type="entry name" value="BIOPOLYMER TRANSPORT PROTEIN EXBD-RELATED"/>
    <property type="match status" value="1"/>
</dbReference>
<dbReference type="AlphaFoldDB" id="A0A2U2BGV5"/>
<feature type="transmembrane region" description="Helical" evidence="8">
    <location>
        <begin position="12"/>
        <end position="32"/>
    </location>
</feature>
<comment type="caution">
    <text evidence="9">The sequence shown here is derived from an EMBL/GenBank/DDBJ whole genome shotgun (WGS) entry which is preliminary data.</text>
</comment>
<name>A0A2U2BGV5_ALCFA</name>
<evidence type="ECO:0000256" key="5">
    <source>
        <dbReference type="ARBA" id="ARBA00022989"/>
    </source>
</evidence>
<keyword evidence="6 8" id="KW-0472">Membrane</keyword>
<evidence type="ECO:0000313" key="9">
    <source>
        <dbReference type="EMBL" id="PWE13230.1"/>
    </source>
</evidence>
<dbReference type="RefSeq" id="WP_109089538.1">
    <property type="nucleotide sequence ID" value="NZ_QEXO01000004.1"/>
</dbReference>
<dbReference type="EMBL" id="QEXO01000004">
    <property type="protein sequence ID" value="PWE13230.1"/>
    <property type="molecule type" value="Genomic_DNA"/>
</dbReference>
<keyword evidence="4 7" id="KW-0812">Transmembrane</keyword>
<evidence type="ECO:0000256" key="1">
    <source>
        <dbReference type="ARBA" id="ARBA00004162"/>
    </source>
</evidence>